<protein>
    <recommendedName>
        <fullName evidence="2">Carboxypeptidase</fullName>
        <ecNumber evidence="2">3.4.16.-</ecNumber>
    </recommendedName>
</protein>
<dbReference type="GO" id="GO:0004185">
    <property type="term" value="F:serine-type carboxypeptidase activity"/>
    <property type="evidence" value="ECO:0007669"/>
    <property type="project" value="UniProtKB-UniRule"/>
</dbReference>
<comment type="similarity">
    <text evidence="1 2">Belongs to the peptidase S10 family.</text>
</comment>
<reference evidence="4" key="1">
    <citation type="submission" date="2022-11" db="UniProtKB">
        <authorList>
            <consortium name="WormBaseParasite"/>
        </authorList>
    </citation>
    <scope>IDENTIFICATION</scope>
</reference>
<keyword evidence="2" id="KW-0645">Protease</keyword>
<keyword evidence="2" id="KW-0121">Carboxypeptidase</keyword>
<proteinExistence type="inferred from homology"/>
<keyword evidence="3" id="KW-1185">Reference proteome</keyword>
<accession>A0A914P7Q6</accession>
<dbReference type="Pfam" id="PF00450">
    <property type="entry name" value="Peptidase_S10"/>
    <property type="match status" value="1"/>
</dbReference>
<dbReference type="Proteomes" id="UP000887578">
    <property type="component" value="Unplaced"/>
</dbReference>
<dbReference type="SUPFAM" id="SSF53474">
    <property type="entry name" value="alpha/beta-Hydrolases"/>
    <property type="match status" value="1"/>
</dbReference>
<evidence type="ECO:0000313" key="3">
    <source>
        <dbReference type="Proteomes" id="UP000887578"/>
    </source>
</evidence>
<keyword evidence="2" id="KW-0378">Hydrolase</keyword>
<dbReference type="PRINTS" id="PR00724">
    <property type="entry name" value="CRBOXYPTASEC"/>
</dbReference>
<dbReference type="InterPro" id="IPR029058">
    <property type="entry name" value="AB_hydrolase_fold"/>
</dbReference>
<evidence type="ECO:0000313" key="4">
    <source>
        <dbReference type="WBParaSite" id="PDA_v2.g14037.t1"/>
    </source>
</evidence>
<organism evidence="3 4">
    <name type="scientific">Panagrolaimus davidi</name>
    <dbReference type="NCBI Taxonomy" id="227884"/>
    <lineage>
        <taxon>Eukaryota</taxon>
        <taxon>Metazoa</taxon>
        <taxon>Ecdysozoa</taxon>
        <taxon>Nematoda</taxon>
        <taxon>Chromadorea</taxon>
        <taxon>Rhabditida</taxon>
        <taxon>Tylenchina</taxon>
        <taxon>Panagrolaimomorpha</taxon>
        <taxon>Panagrolaimoidea</taxon>
        <taxon>Panagrolaimidae</taxon>
        <taxon>Panagrolaimus</taxon>
    </lineage>
</organism>
<dbReference type="Gene3D" id="3.40.50.1820">
    <property type="entry name" value="alpha/beta hydrolase"/>
    <property type="match status" value="1"/>
</dbReference>
<dbReference type="InterPro" id="IPR018202">
    <property type="entry name" value="Ser_caboxypep_ser_AS"/>
</dbReference>
<dbReference type="PANTHER" id="PTHR11802">
    <property type="entry name" value="SERINE PROTEASE FAMILY S10 SERINE CARBOXYPEPTIDASE"/>
    <property type="match status" value="1"/>
</dbReference>
<evidence type="ECO:0000256" key="1">
    <source>
        <dbReference type="ARBA" id="ARBA00009431"/>
    </source>
</evidence>
<dbReference type="InterPro" id="IPR001563">
    <property type="entry name" value="Peptidase_S10"/>
</dbReference>
<name>A0A914P7Q6_9BILA</name>
<dbReference type="InterPro" id="IPR033124">
    <property type="entry name" value="Ser_caboxypep_his_AS"/>
</dbReference>
<dbReference type="PANTHER" id="PTHR11802:SF418">
    <property type="entry name" value="SERINE CARBOXYPEPTIDASE CTSA-1.1"/>
    <property type="match status" value="1"/>
</dbReference>
<dbReference type="PROSITE" id="PS00560">
    <property type="entry name" value="CARBOXYPEPT_SER_HIS"/>
    <property type="match status" value="1"/>
</dbReference>
<evidence type="ECO:0000256" key="2">
    <source>
        <dbReference type="RuleBase" id="RU361156"/>
    </source>
</evidence>
<dbReference type="GO" id="GO:0006508">
    <property type="term" value="P:proteolysis"/>
    <property type="evidence" value="ECO:0007669"/>
    <property type="project" value="UniProtKB-KW"/>
</dbReference>
<dbReference type="EC" id="3.4.16.-" evidence="2"/>
<dbReference type="AlphaFoldDB" id="A0A914P7Q6"/>
<sequence length="356" mass="40510">MGPYLVNPDGKTLRENPNSWNNFASVVYIEAPAGVGYSYSSDGNITTSDDLTAEENYEGLKQFFKKYPNFQNHSTFIIGESYAGIYVPTLTTKIIENQNNFPINLKGIAIGNGLVNDAIYRETELKILYGHGFIDEISWQKFEKTCCNSCVDTCDLNNLPENCINLVVRHDLSVNPYNIYGTCDSDKKANLRETFFNRNLLMMTKSKNGVKSYIPCFNDTDITTYMNQKNVRKALHIPVKLPEWNICTHLHYQGQYSDMTPFYKKIYAAKIPMLLYYGDTDLMCNFLMGQKFSAQLGFPIIEHEKAWKFNGQVGGFKTVYDGLTFTTIRGAGHMAPQWRAPETAYAIKQFVSNQPI</sequence>
<dbReference type="PROSITE" id="PS00131">
    <property type="entry name" value="CARBOXYPEPT_SER_SER"/>
    <property type="match status" value="1"/>
</dbReference>
<dbReference type="WBParaSite" id="PDA_v2.g14037.t1">
    <property type="protein sequence ID" value="PDA_v2.g14037.t1"/>
    <property type="gene ID" value="PDA_v2.g14037"/>
</dbReference>